<dbReference type="HAMAP" id="MF_00524">
    <property type="entry name" value="Glucokinase"/>
    <property type="match status" value="1"/>
</dbReference>
<feature type="binding site" evidence="3">
    <location>
        <begin position="10"/>
        <end position="15"/>
    </location>
    <ligand>
        <name>ATP</name>
        <dbReference type="ChEBI" id="CHEBI:30616"/>
    </ligand>
</feature>
<evidence type="ECO:0000256" key="3">
    <source>
        <dbReference type="HAMAP-Rule" id="MF_00524"/>
    </source>
</evidence>
<proteinExistence type="inferred from homology"/>
<comment type="subcellular location">
    <subcellularLocation>
        <location evidence="3">Cytoplasm</location>
    </subcellularLocation>
</comment>
<gene>
    <name evidence="3" type="primary">glk</name>
    <name evidence="5" type="ORF">H2LOC_018305</name>
</gene>
<keyword evidence="1 3" id="KW-0808">Transferase</keyword>
<dbReference type="NCBIfam" id="TIGR00749">
    <property type="entry name" value="glk"/>
    <property type="match status" value="1"/>
</dbReference>
<reference evidence="5 6" key="1">
    <citation type="submission" date="2019-11" db="EMBL/GenBank/DDBJ databases">
        <title>The genome sequence of Methylocystis heyeri.</title>
        <authorList>
            <person name="Oshkin I.Y."/>
            <person name="Miroshnikov K."/>
            <person name="Dedysh S.N."/>
        </authorList>
    </citation>
    <scope>NUCLEOTIDE SEQUENCE [LARGE SCALE GENOMIC DNA]</scope>
    <source>
        <strain evidence="5 6">H2</strain>
    </source>
</reference>
<dbReference type="SUPFAM" id="SSF53067">
    <property type="entry name" value="Actin-like ATPase domain"/>
    <property type="match status" value="1"/>
</dbReference>
<dbReference type="GO" id="GO:0005524">
    <property type="term" value="F:ATP binding"/>
    <property type="evidence" value="ECO:0007669"/>
    <property type="project" value="UniProtKB-UniRule"/>
</dbReference>
<dbReference type="GO" id="GO:0005536">
    <property type="term" value="F:D-glucose binding"/>
    <property type="evidence" value="ECO:0007669"/>
    <property type="project" value="InterPro"/>
</dbReference>
<organism evidence="5 6">
    <name type="scientific">Methylocystis heyeri</name>
    <dbReference type="NCBI Taxonomy" id="391905"/>
    <lineage>
        <taxon>Bacteria</taxon>
        <taxon>Pseudomonadati</taxon>
        <taxon>Pseudomonadota</taxon>
        <taxon>Alphaproteobacteria</taxon>
        <taxon>Hyphomicrobiales</taxon>
        <taxon>Methylocystaceae</taxon>
        <taxon>Methylocystis</taxon>
    </lineage>
</organism>
<dbReference type="OrthoDB" id="9800595at2"/>
<dbReference type="RefSeq" id="WP_136497285.1">
    <property type="nucleotide sequence ID" value="NZ_CP046052.1"/>
</dbReference>
<name>A0A6B8KL36_9HYPH</name>
<dbReference type="KEGG" id="mhey:H2LOC_018305"/>
<dbReference type="AlphaFoldDB" id="A0A6B8KL36"/>
<dbReference type="PANTHER" id="PTHR47690">
    <property type="entry name" value="GLUCOKINASE"/>
    <property type="match status" value="1"/>
</dbReference>
<dbReference type="GO" id="GO:0005829">
    <property type="term" value="C:cytosol"/>
    <property type="evidence" value="ECO:0007669"/>
    <property type="project" value="TreeGrafter"/>
</dbReference>
<protein>
    <recommendedName>
        <fullName evidence="3">Glucokinase</fullName>
        <ecNumber evidence="3">2.7.1.2</ecNumber>
    </recommendedName>
    <alternativeName>
        <fullName evidence="3">Glucose kinase</fullName>
    </alternativeName>
</protein>
<dbReference type="Gene3D" id="3.30.420.40">
    <property type="match status" value="1"/>
</dbReference>
<dbReference type="Gene3D" id="3.40.367.20">
    <property type="match status" value="1"/>
</dbReference>
<keyword evidence="3" id="KW-0963">Cytoplasm</keyword>
<dbReference type="GO" id="GO:0004340">
    <property type="term" value="F:glucokinase activity"/>
    <property type="evidence" value="ECO:0007669"/>
    <property type="project" value="UniProtKB-UniRule"/>
</dbReference>
<dbReference type="EC" id="2.7.1.2" evidence="3"/>
<keyword evidence="6" id="KW-1185">Reference proteome</keyword>
<sequence length="316" mass="32940">MGSLGTGLVADIGGTNARFALIEPDGRISCPWRCLVDDHASMAQAIEVYLAHAGEARPRQAALAVAGPVIGDQVTMTNHPWSFSIQALAQSLGFDRLRVVNDFVANALAIPHLTEESRAQIGEGVPVPGASIGVIGPGSGLGVSALAPSPAGLTPVEGEGGHVTMSPADERESLVIEILRRRYGHVSAERVLSGPGLVNIYSALCEAAGAVAHDYIPEQISDPSILQKDARAGEALAMFCAMLGTVAGNLALTLGARGGVYIAGGIVPRLGDYFERSQFRRRFESKGRFEAYLKNIPTYVVTHPALALLGAGALLG</sequence>
<evidence type="ECO:0000256" key="2">
    <source>
        <dbReference type="ARBA" id="ARBA00022777"/>
    </source>
</evidence>
<comment type="catalytic activity">
    <reaction evidence="3">
        <text>D-glucose + ATP = D-glucose 6-phosphate + ADP + H(+)</text>
        <dbReference type="Rhea" id="RHEA:17825"/>
        <dbReference type="ChEBI" id="CHEBI:4167"/>
        <dbReference type="ChEBI" id="CHEBI:15378"/>
        <dbReference type="ChEBI" id="CHEBI:30616"/>
        <dbReference type="ChEBI" id="CHEBI:61548"/>
        <dbReference type="ChEBI" id="CHEBI:456216"/>
        <dbReference type="EC" id="2.7.1.2"/>
    </reaction>
</comment>
<evidence type="ECO:0000256" key="4">
    <source>
        <dbReference type="RuleBase" id="RU004046"/>
    </source>
</evidence>
<accession>A0A6B8KL36</accession>
<dbReference type="PANTHER" id="PTHR47690:SF1">
    <property type="entry name" value="GLUCOKINASE"/>
    <property type="match status" value="1"/>
</dbReference>
<evidence type="ECO:0000313" key="6">
    <source>
        <dbReference type="Proteomes" id="UP000309061"/>
    </source>
</evidence>
<dbReference type="InterPro" id="IPR043129">
    <property type="entry name" value="ATPase_NBD"/>
</dbReference>
<dbReference type="Proteomes" id="UP000309061">
    <property type="component" value="Chromosome"/>
</dbReference>
<dbReference type="Pfam" id="PF02685">
    <property type="entry name" value="Glucokinase"/>
    <property type="match status" value="1"/>
</dbReference>
<evidence type="ECO:0000256" key="1">
    <source>
        <dbReference type="ARBA" id="ARBA00022679"/>
    </source>
</evidence>
<keyword evidence="2 3" id="KW-0418">Kinase</keyword>
<dbReference type="GO" id="GO:0006096">
    <property type="term" value="P:glycolytic process"/>
    <property type="evidence" value="ECO:0007669"/>
    <property type="project" value="UniProtKB-UniRule"/>
</dbReference>
<keyword evidence="3" id="KW-0324">Glycolysis</keyword>
<dbReference type="EMBL" id="CP046052">
    <property type="protein sequence ID" value="QGM47480.1"/>
    <property type="molecule type" value="Genomic_DNA"/>
</dbReference>
<comment type="similarity">
    <text evidence="3 4">Belongs to the bacterial glucokinase family.</text>
</comment>
<dbReference type="InterPro" id="IPR050201">
    <property type="entry name" value="Bacterial_glucokinase"/>
</dbReference>
<dbReference type="CDD" id="cd24008">
    <property type="entry name" value="ASKHA_NBD_GLK"/>
    <property type="match status" value="1"/>
</dbReference>
<dbReference type="InterPro" id="IPR003836">
    <property type="entry name" value="Glucokinase"/>
</dbReference>
<keyword evidence="3" id="KW-0547">Nucleotide-binding</keyword>
<dbReference type="NCBIfam" id="NF001416">
    <property type="entry name" value="PRK00292.1-3"/>
    <property type="match status" value="1"/>
</dbReference>
<evidence type="ECO:0000313" key="5">
    <source>
        <dbReference type="EMBL" id="QGM47480.1"/>
    </source>
</evidence>
<keyword evidence="3" id="KW-0067">ATP-binding</keyword>